<reference evidence="1" key="1">
    <citation type="submission" date="2016-05" db="EMBL/GenBank/DDBJ databases">
        <authorList>
            <person name="Lavstsen T."/>
            <person name="Jespersen J.S."/>
        </authorList>
    </citation>
    <scope>NUCLEOTIDE SEQUENCE [LARGE SCALE GENOMIC DNA]</scope>
</reference>
<evidence type="ECO:0000313" key="2">
    <source>
        <dbReference type="EMBL" id="SBT32192.1"/>
    </source>
</evidence>
<dbReference type="Proteomes" id="UP000078550">
    <property type="component" value="Unassembled WGS sequence"/>
</dbReference>
<evidence type="ECO:0000313" key="4">
    <source>
        <dbReference type="Proteomes" id="UP000078555"/>
    </source>
</evidence>
<reference evidence="3 4" key="2">
    <citation type="submission" date="2016-05" db="EMBL/GenBank/DDBJ databases">
        <authorList>
            <person name="Naeem Raeece"/>
        </authorList>
    </citation>
    <scope>NUCLEOTIDE SEQUENCE [LARGE SCALE GENOMIC DNA]</scope>
</reference>
<gene>
    <name evidence="1" type="ORF">POVWA1_008240</name>
    <name evidence="2" type="ORF">POVWA2_008240</name>
</gene>
<organism evidence="1 4">
    <name type="scientific">Plasmodium ovale wallikeri</name>
    <dbReference type="NCBI Taxonomy" id="864142"/>
    <lineage>
        <taxon>Eukaryota</taxon>
        <taxon>Sar</taxon>
        <taxon>Alveolata</taxon>
        <taxon>Apicomplexa</taxon>
        <taxon>Aconoidasida</taxon>
        <taxon>Haemosporida</taxon>
        <taxon>Plasmodiidae</taxon>
        <taxon>Plasmodium</taxon>
        <taxon>Plasmodium (Plasmodium)</taxon>
    </lineage>
</organism>
<keyword evidence="4" id="KW-1185">Reference proteome</keyword>
<name>A0A1A8YJE0_PLAOA</name>
<evidence type="ECO:0000313" key="3">
    <source>
        <dbReference type="Proteomes" id="UP000078550"/>
    </source>
</evidence>
<dbReference type="EMBL" id="FLRD01000023">
    <property type="protein sequence ID" value="SBT31654.1"/>
    <property type="molecule type" value="Genomic_DNA"/>
</dbReference>
<proteinExistence type="predicted"/>
<dbReference type="EMBL" id="FLRE01000030">
    <property type="protein sequence ID" value="SBT32192.1"/>
    <property type="molecule type" value="Genomic_DNA"/>
</dbReference>
<evidence type="ECO:0000313" key="1">
    <source>
        <dbReference type="EMBL" id="SBT31654.1"/>
    </source>
</evidence>
<accession>A0A1A8YJE0</accession>
<sequence>MQYDSTLRTYFHLCAISTEAAKGTGITTSQLSLGTYYSLQLKGGSWIWLTLNCASSLITRISLPHSPRSLSRASE</sequence>
<dbReference type="AlphaFoldDB" id="A0A1A8YJE0"/>
<dbReference type="Proteomes" id="UP000078555">
    <property type="component" value="Unassembled WGS sequence"/>
</dbReference>
<protein>
    <submittedName>
        <fullName evidence="1">Uncharacterized protein</fullName>
    </submittedName>
</protein>